<dbReference type="GO" id="GO:0030425">
    <property type="term" value="C:dendrite"/>
    <property type="evidence" value="ECO:0007669"/>
    <property type="project" value="TreeGrafter"/>
</dbReference>
<dbReference type="GO" id="GO:0030833">
    <property type="term" value="P:regulation of actin filament polymerization"/>
    <property type="evidence" value="ECO:0007669"/>
    <property type="project" value="TreeGrafter"/>
</dbReference>
<dbReference type="GO" id="GO:0098974">
    <property type="term" value="P:postsynaptic actin cytoskeleton organization"/>
    <property type="evidence" value="ECO:0007669"/>
    <property type="project" value="TreeGrafter"/>
</dbReference>
<dbReference type="Ensembl" id="ENSAPLT00000018462.1">
    <property type="protein sequence ID" value="ENSAPLP00000026556.1"/>
    <property type="gene ID" value="ENSAPLG00000028469.1"/>
</dbReference>
<feature type="compositionally biased region" description="Low complexity" evidence="1">
    <location>
        <begin position="175"/>
        <end position="194"/>
    </location>
</feature>
<dbReference type="PANTHER" id="PTHR10829:SF1">
    <property type="entry name" value="DREBRIN"/>
    <property type="match status" value="1"/>
</dbReference>
<feature type="region of interest" description="Disordered" evidence="1">
    <location>
        <begin position="151"/>
        <end position="230"/>
    </location>
</feature>
<dbReference type="AlphaFoldDB" id="A0A493TL08"/>
<dbReference type="PANTHER" id="PTHR10829">
    <property type="entry name" value="CORTACTIN AND DREBRIN"/>
    <property type="match status" value="1"/>
</dbReference>
<dbReference type="GO" id="GO:0005884">
    <property type="term" value="C:actin filament"/>
    <property type="evidence" value="ECO:0007669"/>
    <property type="project" value="TreeGrafter"/>
</dbReference>
<dbReference type="GO" id="GO:0061003">
    <property type="term" value="P:positive regulation of dendritic spine morphogenesis"/>
    <property type="evidence" value="ECO:0007669"/>
    <property type="project" value="TreeGrafter"/>
</dbReference>
<reference evidence="3" key="1">
    <citation type="submission" date="2017-10" db="EMBL/GenBank/DDBJ databases">
        <title>A new Pekin duck reference genome.</title>
        <authorList>
            <person name="Hou Z.-C."/>
            <person name="Zhou Z.-K."/>
            <person name="Zhu F."/>
            <person name="Hou S.-S."/>
        </authorList>
    </citation>
    <scope>NUCLEOTIDE SEQUENCE [LARGE SCALE GENOMIC DNA]</scope>
</reference>
<feature type="region of interest" description="Disordered" evidence="1">
    <location>
        <begin position="97"/>
        <end position="116"/>
    </location>
</feature>
<organism evidence="2 3">
    <name type="scientific">Anas platyrhynchos platyrhynchos</name>
    <name type="common">Northern mallard</name>
    <dbReference type="NCBI Taxonomy" id="8840"/>
    <lineage>
        <taxon>Eukaryota</taxon>
        <taxon>Metazoa</taxon>
        <taxon>Chordata</taxon>
        <taxon>Craniata</taxon>
        <taxon>Vertebrata</taxon>
        <taxon>Euteleostomi</taxon>
        <taxon>Archelosauria</taxon>
        <taxon>Archosauria</taxon>
        <taxon>Dinosauria</taxon>
        <taxon>Saurischia</taxon>
        <taxon>Theropoda</taxon>
        <taxon>Coelurosauria</taxon>
        <taxon>Aves</taxon>
        <taxon>Neognathae</taxon>
        <taxon>Galloanserae</taxon>
        <taxon>Anseriformes</taxon>
        <taxon>Anatidae</taxon>
        <taxon>Anatinae</taxon>
        <taxon>Anas</taxon>
    </lineage>
</organism>
<feature type="compositionally biased region" description="Basic residues" evidence="1">
    <location>
        <begin position="151"/>
        <end position="160"/>
    </location>
</feature>
<evidence type="ECO:0000313" key="3">
    <source>
        <dbReference type="Proteomes" id="UP000016666"/>
    </source>
</evidence>
<evidence type="ECO:0000313" key="2">
    <source>
        <dbReference type="Ensembl" id="ENSAPLP00000026556.1"/>
    </source>
</evidence>
<reference evidence="2" key="2">
    <citation type="submission" date="2025-08" db="UniProtKB">
        <authorList>
            <consortium name="Ensembl"/>
        </authorList>
    </citation>
    <scope>IDENTIFICATION</scope>
</reference>
<sequence>MKRLNREQFWEQAKKEEELRKEEERKKALDARLRFEQERMEQERLEQEERERRYREREEQIEEHRHGGRDLGWIWGGRVGVGPRRGRGRVAVAALSPIPVPPGRRKQQSMEAEEARQRLKEQSIFVSASVGTGMGALGVAVPEVAVTGAFRRRGSSKRRTTGSSCGNRSRRWRRPLPSSPSDPTTPGTSSSSRSGWHRAAATPSHRAATGQVRGWGGGHGGGHHGAGECGATGVPAARRVTEGWGVPSAVPLAVGLGSGGIAALILLSTATAPQVASRLLAPPGGCCNKRGGSSLIPLAAGCPLPTRLLAHGVAAWAGCGGSLGTRRWLGKEALRATKGSGGAGAGGQQWGAWCAPGWVCVGHPMCPVVLCPPQGPRCQDECVQRGRAPLFGVWVLPAGPGRGAGPTEGSPWGGGGWQGVPHGVRAAPRCGVQPWGSACGFRAGAGCSWGGCRRLWGHAVGLCCGSGCAVGLCCGAVPWGCAVCSCHGAVPWSHVRTVGSCCGVLLWAVLWGRAGPERTEGPRVLWLCPGLSPHLAT</sequence>
<dbReference type="GO" id="GO:0014069">
    <property type="term" value="C:postsynaptic density"/>
    <property type="evidence" value="ECO:0007669"/>
    <property type="project" value="TreeGrafter"/>
</dbReference>
<evidence type="ECO:0000256" key="1">
    <source>
        <dbReference type="SAM" id="MobiDB-lite"/>
    </source>
</evidence>
<dbReference type="GO" id="GO:0030427">
    <property type="term" value="C:site of polarized growth"/>
    <property type="evidence" value="ECO:0007669"/>
    <property type="project" value="TreeGrafter"/>
</dbReference>
<feature type="region of interest" description="Disordered" evidence="1">
    <location>
        <begin position="31"/>
        <end position="65"/>
    </location>
</feature>
<dbReference type="GO" id="GO:0030864">
    <property type="term" value="C:cortical actin cytoskeleton"/>
    <property type="evidence" value="ECO:0007669"/>
    <property type="project" value="TreeGrafter"/>
</dbReference>
<dbReference type="GO" id="GO:0048812">
    <property type="term" value="P:neuron projection morphogenesis"/>
    <property type="evidence" value="ECO:0007669"/>
    <property type="project" value="TreeGrafter"/>
</dbReference>
<keyword evidence="3" id="KW-1185">Reference proteome</keyword>
<dbReference type="GO" id="GO:0045211">
    <property type="term" value="C:postsynaptic membrane"/>
    <property type="evidence" value="ECO:0007669"/>
    <property type="project" value="TreeGrafter"/>
</dbReference>
<dbReference type="STRING" id="8840.ENSAPLP00000026556"/>
<feature type="compositionally biased region" description="Gly residues" evidence="1">
    <location>
        <begin position="213"/>
        <end position="230"/>
    </location>
</feature>
<dbReference type="Proteomes" id="UP000016666">
    <property type="component" value="Unassembled WGS sequence"/>
</dbReference>
<reference evidence="2" key="3">
    <citation type="submission" date="2025-09" db="UniProtKB">
        <authorList>
            <consortium name="Ensembl"/>
        </authorList>
    </citation>
    <scope>IDENTIFICATION</scope>
</reference>
<protein>
    <submittedName>
        <fullName evidence="2">Uncharacterized protein</fullName>
    </submittedName>
</protein>
<accession>A0A493TL08</accession>
<name>A0A493TL08_ANAPP</name>
<dbReference type="GO" id="GO:0051015">
    <property type="term" value="F:actin filament binding"/>
    <property type="evidence" value="ECO:0007669"/>
    <property type="project" value="TreeGrafter"/>
</dbReference>
<dbReference type="GO" id="GO:0045773">
    <property type="term" value="P:positive regulation of axon extension"/>
    <property type="evidence" value="ECO:0007669"/>
    <property type="project" value="TreeGrafter"/>
</dbReference>
<dbReference type="GO" id="GO:0030027">
    <property type="term" value="C:lamellipodium"/>
    <property type="evidence" value="ECO:0007669"/>
    <property type="project" value="TreeGrafter"/>
</dbReference>
<proteinExistence type="predicted"/>